<evidence type="ECO:0000313" key="2">
    <source>
        <dbReference type="Proteomes" id="UP001371218"/>
    </source>
</evidence>
<comment type="caution">
    <text evidence="1">The sequence shown here is derived from an EMBL/GenBank/DDBJ whole genome shotgun (WGS) entry which is preliminary data.</text>
</comment>
<evidence type="ECO:0000313" key="1">
    <source>
        <dbReference type="EMBL" id="MEK8034735.1"/>
    </source>
</evidence>
<organism evidence="1 2">
    <name type="scientific">Ideonella lacteola</name>
    <dbReference type="NCBI Taxonomy" id="2984193"/>
    <lineage>
        <taxon>Bacteria</taxon>
        <taxon>Pseudomonadati</taxon>
        <taxon>Pseudomonadota</taxon>
        <taxon>Betaproteobacteria</taxon>
        <taxon>Burkholderiales</taxon>
        <taxon>Sphaerotilaceae</taxon>
        <taxon>Ideonella</taxon>
    </lineage>
</organism>
<sequence length="143" mass="15937">MGTIDIVLRQARKLHLAAKSDSLSSAMPVLRRIHAAGIFPSKTLFALHRERGSIQRKHLLRLLAIEAGYPDWERFRPELAHWSPEALEHFKVADEWTPYLNAWFASEAQASAYAQAHGGRVVRYGPHAVVQASDAAMAEGARS</sequence>
<dbReference type="RefSeq" id="WP_341429165.1">
    <property type="nucleotide sequence ID" value="NZ_JBBUTG010000033.1"/>
</dbReference>
<dbReference type="Proteomes" id="UP001371218">
    <property type="component" value="Unassembled WGS sequence"/>
</dbReference>
<reference evidence="1 2" key="1">
    <citation type="submission" date="2024-04" db="EMBL/GenBank/DDBJ databases">
        <title>Novel species of the genus Ideonella isolated from streams.</title>
        <authorList>
            <person name="Lu H."/>
        </authorList>
    </citation>
    <scope>NUCLEOTIDE SEQUENCE [LARGE SCALE GENOMIC DNA]</scope>
    <source>
        <strain evidence="1 2">DXS29W</strain>
    </source>
</reference>
<keyword evidence="2" id="KW-1185">Reference proteome</keyword>
<dbReference type="EMBL" id="JBBUTG010000033">
    <property type="protein sequence ID" value="MEK8034735.1"/>
    <property type="molecule type" value="Genomic_DNA"/>
</dbReference>
<protein>
    <submittedName>
        <fullName evidence="1">Uncharacterized protein</fullName>
    </submittedName>
</protein>
<gene>
    <name evidence="1" type="ORF">AACH06_28285</name>
</gene>
<proteinExistence type="predicted"/>
<accession>A0ABU9BXM5</accession>
<name>A0ABU9BXM5_9BURK</name>